<organism evidence="2 3">
    <name type="scientific">Paenactinomyces guangxiensis</name>
    <dbReference type="NCBI Taxonomy" id="1490290"/>
    <lineage>
        <taxon>Bacteria</taxon>
        <taxon>Bacillati</taxon>
        <taxon>Bacillota</taxon>
        <taxon>Bacilli</taxon>
        <taxon>Bacillales</taxon>
        <taxon>Thermoactinomycetaceae</taxon>
        <taxon>Paenactinomyces</taxon>
    </lineage>
</organism>
<gene>
    <name evidence="2" type="ORF">H1191_06235</name>
</gene>
<evidence type="ECO:0000313" key="2">
    <source>
        <dbReference type="EMBL" id="MBA4493902.1"/>
    </source>
</evidence>
<reference evidence="2 3" key="1">
    <citation type="submission" date="2020-07" db="EMBL/GenBank/DDBJ databases">
        <authorList>
            <person name="Feng H."/>
        </authorList>
    </citation>
    <scope>NUCLEOTIDE SEQUENCE [LARGE SCALE GENOMIC DNA]</scope>
    <source>
        <strain evidence="3">s-10</strain>
    </source>
</reference>
<accession>A0A7W1WPX6</accession>
<dbReference type="RefSeq" id="WP_181751141.1">
    <property type="nucleotide sequence ID" value="NZ_JACEIQ010000004.1"/>
</dbReference>
<dbReference type="InterPro" id="IPR036634">
    <property type="entry name" value="PRD_sf"/>
</dbReference>
<dbReference type="Pfam" id="PF00874">
    <property type="entry name" value="PRD"/>
    <property type="match status" value="1"/>
</dbReference>
<keyword evidence="3" id="KW-1185">Reference proteome</keyword>
<dbReference type="AlphaFoldDB" id="A0A7W1WPX6"/>
<proteinExistence type="predicted"/>
<protein>
    <submittedName>
        <fullName evidence="2">PRD domain-containing protein</fullName>
    </submittedName>
</protein>
<dbReference type="SUPFAM" id="SSF63520">
    <property type="entry name" value="PTS-regulatory domain, PRD"/>
    <property type="match status" value="1"/>
</dbReference>
<feature type="domain" description="PRD" evidence="1">
    <location>
        <begin position="15"/>
        <end position="122"/>
    </location>
</feature>
<sequence length="122" mass="14187">MIDQLIQEISQQNPLVWQEKTELTSLLFNIKKRTEQISLSLSQERWMAVAVHLLAFIKRMEKGESLPPIEAEVWEEVSDEMKEVSRLVLEAYGHHNGRNICNTEILLLALHFETAKMEQQGE</sequence>
<dbReference type="Gene3D" id="1.10.1790.10">
    <property type="entry name" value="PRD domain"/>
    <property type="match status" value="1"/>
</dbReference>
<dbReference type="EMBL" id="JACEIQ010000004">
    <property type="protein sequence ID" value="MBA4493902.1"/>
    <property type="molecule type" value="Genomic_DNA"/>
</dbReference>
<dbReference type="Proteomes" id="UP000535491">
    <property type="component" value="Unassembled WGS sequence"/>
</dbReference>
<evidence type="ECO:0000259" key="1">
    <source>
        <dbReference type="PROSITE" id="PS51372"/>
    </source>
</evidence>
<evidence type="ECO:0000313" key="3">
    <source>
        <dbReference type="Proteomes" id="UP000535491"/>
    </source>
</evidence>
<comment type="caution">
    <text evidence="2">The sequence shown here is derived from an EMBL/GenBank/DDBJ whole genome shotgun (WGS) entry which is preliminary data.</text>
</comment>
<dbReference type="PROSITE" id="PS51372">
    <property type="entry name" value="PRD_2"/>
    <property type="match status" value="1"/>
</dbReference>
<dbReference type="InterPro" id="IPR011608">
    <property type="entry name" value="PRD"/>
</dbReference>
<name>A0A7W1WPX6_9BACL</name>
<dbReference type="GO" id="GO:0006355">
    <property type="term" value="P:regulation of DNA-templated transcription"/>
    <property type="evidence" value="ECO:0007669"/>
    <property type="project" value="InterPro"/>
</dbReference>